<feature type="compositionally biased region" description="Polar residues" evidence="10">
    <location>
        <begin position="601"/>
        <end position="616"/>
    </location>
</feature>
<dbReference type="Gene3D" id="6.10.140.1330">
    <property type="match status" value="1"/>
</dbReference>
<dbReference type="InterPro" id="IPR006153">
    <property type="entry name" value="Cation/H_exchanger_TM"/>
</dbReference>
<dbReference type="GeneID" id="75914696"/>
<dbReference type="InterPro" id="IPR004709">
    <property type="entry name" value="NaH_exchanger"/>
</dbReference>
<comment type="similarity">
    <text evidence="9">Belongs to the monovalent cation:proton antiporter 1 (CPA1) transporter (TC 2.A.36) family.</text>
</comment>
<dbReference type="PANTHER" id="PTHR10110:SF187">
    <property type="entry name" value="SODIUM_HYDROGEN EXCHANGER"/>
    <property type="match status" value="1"/>
</dbReference>
<feature type="transmembrane region" description="Helical" evidence="11">
    <location>
        <begin position="414"/>
        <end position="434"/>
    </location>
</feature>
<evidence type="ECO:0000256" key="11">
    <source>
        <dbReference type="SAM" id="Phobius"/>
    </source>
</evidence>
<dbReference type="InterPro" id="IPR018422">
    <property type="entry name" value="Cation/H_exchanger_CPA1"/>
</dbReference>
<dbReference type="GO" id="GO:0000329">
    <property type="term" value="C:fungal-type vacuole membrane"/>
    <property type="evidence" value="ECO:0007669"/>
    <property type="project" value="TreeGrafter"/>
</dbReference>
<evidence type="ECO:0000256" key="9">
    <source>
        <dbReference type="RuleBase" id="RU003722"/>
    </source>
</evidence>
<sequence>MDSGNNTTNGTSPGDELKNNPVEEEMYSSWALLILTTLLIGALWTSYYLQLKKIRAIHETVISIMAGMLVGLIIKLSPGTIIQHMVQFNGGFFFNLLLPPIILNSGYELKRQNFFRNFGTILIFALMGTLISAVIIGVCTYLYSLAHVEGLDISFLDSLIFGAILSATDPVTILAIFSQLGVDPKLFSIISGESLLNDAVAIVLSETLNKFRGQELHAANIFKGIGTFIGVFTGSVAIGVLFGISVALMLKYSQLHKYHAIESCLVSLFAYSSYLFSNGAKMSGIVTLLFAGITLKHYAYDNMSRHSKKTTKAMFQVLSQLSENFIFIYLGVNLFTQEDAMFKPLFIFLTTIFICVARYFAVAPLSAVINAVCRYFGEPVQLPRSHQVMLFWSGLRGAVAFALAAGLTGESGPAMRTTILVVVVLTVLIFGGTTNRMLQILGIRTGVKEYSDTSSTEEDDEDEERARLRRRSRRERGRINSEDSSRQGLLDVDSDFEFDEAPRHFQTNDRDTSEQSIGALLSGPIGHPIAEDTPHWFLSFDNKYLKPFFTKRHIHDRNKTIAAYWRAKKRKMERSQGNILHSFTNMDFTSTSFDDEDFGANDNTLDLNPVGSQSRNSIDDLPPSPSSNIIVGAGRVFGRSIGSALPFSSQNRSNTPNSGNDARNKRGGPIHLRNSQSP</sequence>
<feature type="compositionally biased region" description="Basic residues" evidence="10">
    <location>
        <begin position="467"/>
        <end position="476"/>
    </location>
</feature>
<reference evidence="13" key="1">
    <citation type="submission" date="2021-06" db="EMBL/GenBank/DDBJ databases">
        <authorList>
            <consortium name="DOE Joint Genome Institute"/>
            <person name="Mondo S.J."/>
            <person name="Amses K.R."/>
            <person name="Simmons D.R."/>
            <person name="Longcore J.E."/>
            <person name="Seto K."/>
            <person name="Alves G.H."/>
            <person name="Bonds A.E."/>
            <person name="Quandt C.A."/>
            <person name="Davis W.J."/>
            <person name="Chang Y."/>
            <person name="Letcher P.M."/>
            <person name="Powell M.J."/>
            <person name="Kuo A."/>
            <person name="Labutti K."/>
            <person name="Pangilinan J."/>
            <person name="Andreopoulos W."/>
            <person name="Tritt A."/>
            <person name="Riley R."/>
            <person name="Hundley H."/>
            <person name="Johnson J."/>
            <person name="Lipzen A."/>
            <person name="Barry K."/>
            <person name="Berbee M.L."/>
            <person name="Buchler N.E."/>
            <person name="Grigoriev I.V."/>
            <person name="Spatafora J.W."/>
            <person name="Stajich J.E."/>
            <person name="James T.Y."/>
        </authorList>
    </citation>
    <scope>NUCLEOTIDE SEQUENCE</scope>
    <source>
        <strain evidence="13">AG</strain>
    </source>
</reference>
<feature type="transmembrane region" description="Helical" evidence="11">
    <location>
        <begin position="344"/>
        <end position="377"/>
    </location>
</feature>
<feature type="region of interest" description="Disordered" evidence="10">
    <location>
        <begin position="451"/>
        <end position="486"/>
    </location>
</feature>
<evidence type="ECO:0000256" key="4">
    <source>
        <dbReference type="ARBA" id="ARBA00022989"/>
    </source>
</evidence>
<feature type="transmembrane region" description="Helical" evidence="11">
    <location>
        <begin position="155"/>
        <end position="177"/>
    </location>
</feature>
<feature type="transmembrane region" description="Helical" evidence="11">
    <location>
        <begin position="61"/>
        <end position="82"/>
    </location>
</feature>
<feature type="region of interest" description="Disordered" evidence="10">
    <location>
        <begin position="644"/>
        <end position="678"/>
    </location>
</feature>
<feature type="transmembrane region" description="Helical" evidence="11">
    <location>
        <begin position="88"/>
        <end position="107"/>
    </location>
</feature>
<gene>
    <name evidence="13" type="ORF">K450DRAFT_243012</name>
</gene>
<evidence type="ECO:0000256" key="3">
    <source>
        <dbReference type="ARBA" id="ARBA00022692"/>
    </source>
</evidence>
<feature type="region of interest" description="Disordered" evidence="10">
    <location>
        <begin position="600"/>
        <end position="625"/>
    </location>
</feature>
<keyword evidence="2 9" id="KW-0813">Transport</keyword>
<feature type="transmembrane region" description="Helical" evidence="11">
    <location>
        <begin position="313"/>
        <end position="332"/>
    </location>
</feature>
<keyword evidence="3 9" id="KW-0812">Transmembrane</keyword>
<evidence type="ECO:0000256" key="6">
    <source>
        <dbReference type="ARBA" id="ARBA00023065"/>
    </source>
</evidence>
<feature type="domain" description="Cation/H+ exchanger transmembrane" evidence="12">
    <location>
        <begin position="45"/>
        <end position="438"/>
    </location>
</feature>
<keyword evidence="9" id="KW-0050">Antiport</keyword>
<protein>
    <recommendedName>
        <fullName evidence="9">Sodium/hydrogen exchanger</fullName>
    </recommendedName>
</protein>
<keyword evidence="4 11" id="KW-1133">Transmembrane helix</keyword>
<keyword evidence="7 11" id="KW-0472">Membrane</keyword>
<dbReference type="NCBIfam" id="TIGR00840">
    <property type="entry name" value="b_cpa1"/>
    <property type="match status" value="1"/>
</dbReference>
<reference evidence="13" key="2">
    <citation type="journal article" date="2022" name="Proc. Natl. Acad. Sci. U.S.A.">
        <title>Diploid-dominant life cycles characterize the early evolution of Fungi.</title>
        <authorList>
            <person name="Amses K.R."/>
            <person name="Simmons D.R."/>
            <person name="Longcore J.E."/>
            <person name="Mondo S.J."/>
            <person name="Seto K."/>
            <person name="Jeronimo G.H."/>
            <person name="Bonds A.E."/>
            <person name="Quandt C.A."/>
            <person name="Davis W.J."/>
            <person name="Chang Y."/>
            <person name="Federici B.A."/>
            <person name="Kuo A."/>
            <person name="LaButti K."/>
            <person name="Pangilinan J."/>
            <person name="Andreopoulos W."/>
            <person name="Tritt A."/>
            <person name="Riley R."/>
            <person name="Hundley H."/>
            <person name="Johnson J."/>
            <person name="Lipzen A."/>
            <person name="Barry K."/>
            <person name="Lang B.F."/>
            <person name="Cuomo C.A."/>
            <person name="Buchler N.E."/>
            <person name="Grigoriev I.V."/>
            <person name="Spatafora J.W."/>
            <person name="Stajich J.E."/>
            <person name="James T.Y."/>
        </authorList>
    </citation>
    <scope>NUCLEOTIDE SEQUENCE</scope>
    <source>
        <strain evidence="13">AG</strain>
    </source>
</reference>
<dbReference type="RefSeq" id="XP_051444153.1">
    <property type="nucleotide sequence ID" value="XM_051589351.1"/>
</dbReference>
<feature type="transmembrane region" description="Helical" evidence="11">
    <location>
        <begin position="119"/>
        <end position="143"/>
    </location>
</feature>
<comment type="subcellular location">
    <subcellularLocation>
        <location evidence="1">Membrane</location>
        <topology evidence="1">Multi-pass membrane protein</topology>
    </subcellularLocation>
</comment>
<keyword evidence="8 9" id="KW-0739">Sodium transport</keyword>
<dbReference type="GO" id="GO:0007035">
    <property type="term" value="P:vacuolar acidification"/>
    <property type="evidence" value="ECO:0007669"/>
    <property type="project" value="TreeGrafter"/>
</dbReference>
<evidence type="ECO:0000256" key="8">
    <source>
        <dbReference type="ARBA" id="ARBA00023201"/>
    </source>
</evidence>
<evidence type="ECO:0000313" key="14">
    <source>
        <dbReference type="Proteomes" id="UP001206595"/>
    </source>
</evidence>
<keyword evidence="6 9" id="KW-0406">Ion transport</keyword>
<feature type="region of interest" description="Disordered" evidence="10">
    <location>
        <begin position="1"/>
        <end position="20"/>
    </location>
</feature>
<feature type="transmembrane region" description="Helical" evidence="11">
    <location>
        <begin position="389"/>
        <end position="408"/>
    </location>
</feature>
<dbReference type="Pfam" id="PF00999">
    <property type="entry name" value="Na_H_Exchanger"/>
    <property type="match status" value="1"/>
</dbReference>
<dbReference type="GO" id="GO:0005769">
    <property type="term" value="C:early endosome"/>
    <property type="evidence" value="ECO:0007669"/>
    <property type="project" value="TreeGrafter"/>
</dbReference>
<dbReference type="GO" id="GO:0015385">
    <property type="term" value="F:sodium:proton antiporter activity"/>
    <property type="evidence" value="ECO:0007669"/>
    <property type="project" value="InterPro"/>
</dbReference>
<dbReference type="AlphaFoldDB" id="A0AAD5HDN1"/>
<comment type="caution">
    <text evidence="13">The sequence shown here is derived from an EMBL/GenBank/DDBJ whole genome shotgun (WGS) entry which is preliminary data.</text>
</comment>
<dbReference type="PRINTS" id="PR01084">
    <property type="entry name" value="NAHEXCHNGR"/>
</dbReference>
<feature type="compositionally biased region" description="Polar residues" evidence="10">
    <location>
        <begin position="646"/>
        <end position="661"/>
    </location>
</feature>
<dbReference type="GO" id="GO:0015386">
    <property type="term" value="F:potassium:proton antiporter activity"/>
    <property type="evidence" value="ECO:0007669"/>
    <property type="project" value="TreeGrafter"/>
</dbReference>
<feature type="transmembrane region" description="Helical" evidence="11">
    <location>
        <begin position="225"/>
        <end position="248"/>
    </location>
</feature>
<feature type="transmembrane region" description="Helical" evidence="11">
    <location>
        <begin position="27"/>
        <end position="49"/>
    </location>
</feature>
<keyword evidence="5" id="KW-0915">Sodium</keyword>
<evidence type="ECO:0000256" key="2">
    <source>
        <dbReference type="ARBA" id="ARBA00022448"/>
    </source>
</evidence>
<dbReference type="EMBL" id="MU620922">
    <property type="protein sequence ID" value="KAI8579149.1"/>
    <property type="molecule type" value="Genomic_DNA"/>
</dbReference>
<accession>A0AAD5HDN1</accession>
<evidence type="ECO:0000256" key="5">
    <source>
        <dbReference type="ARBA" id="ARBA00023053"/>
    </source>
</evidence>
<proteinExistence type="inferred from homology"/>
<evidence type="ECO:0000256" key="1">
    <source>
        <dbReference type="ARBA" id="ARBA00004141"/>
    </source>
</evidence>
<dbReference type="Proteomes" id="UP001206595">
    <property type="component" value="Unassembled WGS sequence"/>
</dbReference>
<evidence type="ECO:0000259" key="12">
    <source>
        <dbReference type="Pfam" id="PF00999"/>
    </source>
</evidence>
<keyword evidence="14" id="KW-1185">Reference proteome</keyword>
<organism evidence="13 14">
    <name type="scientific">Umbelopsis ramanniana AG</name>
    <dbReference type="NCBI Taxonomy" id="1314678"/>
    <lineage>
        <taxon>Eukaryota</taxon>
        <taxon>Fungi</taxon>
        <taxon>Fungi incertae sedis</taxon>
        <taxon>Mucoromycota</taxon>
        <taxon>Mucoromycotina</taxon>
        <taxon>Umbelopsidomycetes</taxon>
        <taxon>Umbelopsidales</taxon>
        <taxon>Umbelopsidaceae</taxon>
        <taxon>Umbelopsis</taxon>
    </lineage>
</organism>
<feature type="compositionally biased region" description="Polar residues" evidence="10">
    <location>
        <begin position="1"/>
        <end position="12"/>
    </location>
</feature>
<dbReference type="GO" id="GO:0005770">
    <property type="term" value="C:late endosome"/>
    <property type="evidence" value="ECO:0007669"/>
    <property type="project" value="TreeGrafter"/>
</dbReference>
<name>A0AAD5HDN1_UMBRA</name>
<evidence type="ECO:0000256" key="10">
    <source>
        <dbReference type="SAM" id="MobiDB-lite"/>
    </source>
</evidence>
<dbReference type="PANTHER" id="PTHR10110">
    <property type="entry name" value="SODIUM/HYDROGEN EXCHANGER"/>
    <property type="match status" value="1"/>
</dbReference>
<evidence type="ECO:0000256" key="7">
    <source>
        <dbReference type="ARBA" id="ARBA00023136"/>
    </source>
</evidence>
<evidence type="ECO:0000313" key="13">
    <source>
        <dbReference type="EMBL" id="KAI8579149.1"/>
    </source>
</evidence>